<dbReference type="GO" id="GO:0015074">
    <property type="term" value="P:DNA integration"/>
    <property type="evidence" value="ECO:0007669"/>
    <property type="project" value="InterPro"/>
</dbReference>
<dbReference type="GO" id="GO:0005829">
    <property type="term" value="C:cytosol"/>
    <property type="evidence" value="ECO:0007669"/>
    <property type="project" value="TreeGrafter"/>
</dbReference>
<sequence length="131" mass="14656">MPLQAKKAGATFTNRETSEHGQIAKALGSEVYFSAPGSPWQRGSNENTNRLIRQYLPKKTDHSLLTQAELDRIAERINTRPINESNGFVNSDRSWRKLGREFAGWQALVLVQQGRGGVSLNRVAKSLSDYL</sequence>
<dbReference type="SUPFAM" id="SSF53098">
    <property type="entry name" value="Ribonuclease H-like"/>
    <property type="match status" value="1"/>
</dbReference>
<dbReference type="EMBL" id="CP049863">
    <property type="protein sequence ID" value="QIK64661.1"/>
    <property type="molecule type" value="Genomic_DNA"/>
</dbReference>
<keyword evidence="3" id="KW-1185">Reference proteome</keyword>
<dbReference type="InterPro" id="IPR051917">
    <property type="entry name" value="Transposase-Integrase"/>
</dbReference>
<dbReference type="PANTHER" id="PTHR10948:SF23">
    <property type="entry name" value="TRANSPOSASE INSI FOR INSERTION SEQUENCE ELEMENT IS30A-RELATED"/>
    <property type="match status" value="1"/>
</dbReference>
<dbReference type="RefSeq" id="WP_166292955.1">
    <property type="nucleotide sequence ID" value="NZ_CP049863.1"/>
</dbReference>
<dbReference type="Proteomes" id="UP000502677">
    <property type="component" value="Chromosome"/>
</dbReference>
<dbReference type="Gene3D" id="3.30.420.10">
    <property type="entry name" value="Ribonuclease H-like superfamily/Ribonuclease H"/>
    <property type="match status" value="1"/>
</dbReference>
<dbReference type="InterPro" id="IPR036397">
    <property type="entry name" value="RNaseH_sf"/>
</dbReference>
<dbReference type="NCBIfam" id="NF033563">
    <property type="entry name" value="transpos_IS30"/>
    <property type="match status" value="1"/>
</dbReference>
<evidence type="ECO:0000313" key="2">
    <source>
        <dbReference type="EMBL" id="QIK64661.1"/>
    </source>
</evidence>
<gene>
    <name evidence="2" type="ORF">G7068_02240</name>
</gene>
<protein>
    <submittedName>
        <fullName evidence="2">IS30 family transposase</fullName>
    </submittedName>
</protein>
<name>A0A6G7XJW5_9MICO</name>
<feature type="domain" description="Integrase catalytic" evidence="1">
    <location>
        <begin position="1"/>
        <end position="98"/>
    </location>
</feature>
<dbReference type="PROSITE" id="PS50994">
    <property type="entry name" value="INTEGRASE"/>
    <property type="match status" value="1"/>
</dbReference>
<dbReference type="KEGG" id="lvi:G7068_02240"/>
<proteinExistence type="predicted"/>
<dbReference type="PANTHER" id="PTHR10948">
    <property type="entry name" value="TRANSPOSASE"/>
    <property type="match status" value="1"/>
</dbReference>
<dbReference type="GO" id="GO:0004803">
    <property type="term" value="F:transposase activity"/>
    <property type="evidence" value="ECO:0007669"/>
    <property type="project" value="TreeGrafter"/>
</dbReference>
<evidence type="ECO:0000259" key="1">
    <source>
        <dbReference type="PROSITE" id="PS50994"/>
    </source>
</evidence>
<reference evidence="2 3" key="1">
    <citation type="submission" date="2020-03" db="EMBL/GenBank/DDBJ databases">
        <title>Leucobacter sp. nov., isolated from beetles.</title>
        <authorList>
            <person name="Hyun D.-W."/>
            <person name="Bae J.-W."/>
        </authorList>
    </citation>
    <scope>NUCLEOTIDE SEQUENCE [LARGE SCALE GENOMIC DNA]</scope>
    <source>
        <strain evidence="2 3">HDW9C</strain>
    </source>
</reference>
<evidence type="ECO:0000313" key="3">
    <source>
        <dbReference type="Proteomes" id="UP000502677"/>
    </source>
</evidence>
<dbReference type="AlphaFoldDB" id="A0A6G7XJW5"/>
<dbReference type="InterPro" id="IPR001584">
    <property type="entry name" value="Integrase_cat-core"/>
</dbReference>
<accession>A0A6G7XJW5</accession>
<dbReference type="InterPro" id="IPR053392">
    <property type="entry name" value="Transposase_IS30-like"/>
</dbReference>
<organism evidence="2 3">
    <name type="scientific">Leucobacter viscericola</name>
    <dbReference type="NCBI Taxonomy" id="2714935"/>
    <lineage>
        <taxon>Bacteria</taxon>
        <taxon>Bacillati</taxon>
        <taxon>Actinomycetota</taxon>
        <taxon>Actinomycetes</taxon>
        <taxon>Micrococcales</taxon>
        <taxon>Microbacteriaceae</taxon>
        <taxon>Leucobacter</taxon>
    </lineage>
</organism>
<dbReference type="GO" id="GO:0032196">
    <property type="term" value="P:transposition"/>
    <property type="evidence" value="ECO:0007669"/>
    <property type="project" value="TreeGrafter"/>
</dbReference>
<dbReference type="InterPro" id="IPR012337">
    <property type="entry name" value="RNaseH-like_sf"/>
</dbReference>
<dbReference type="GO" id="GO:0003676">
    <property type="term" value="F:nucleic acid binding"/>
    <property type="evidence" value="ECO:0007669"/>
    <property type="project" value="InterPro"/>
</dbReference>